<dbReference type="AlphaFoldDB" id="X1RRA0"/>
<reference evidence="1" key="1">
    <citation type="journal article" date="2014" name="Front. Microbiol.">
        <title>High frequency of phylogenetically diverse reductive dehalogenase-homologous genes in deep subseafloor sedimentary metagenomes.</title>
        <authorList>
            <person name="Kawai M."/>
            <person name="Futagami T."/>
            <person name="Toyoda A."/>
            <person name="Takaki Y."/>
            <person name="Nishi S."/>
            <person name="Hori S."/>
            <person name="Arai W."/>
            <person name="Tsubouchi T."/>
            <person name="Morono Y."/>
            <person name="Uchiyama I."/>
            <person name="Ito T."/>
            <person name="Fujiyama A."/>
            <person name="Inagaki F."/>
            <person name="Takami H."/>
        </authorList>
    </citation>
    <scope>NUCLEOTIDE SEQUENCE</scope>
    <source>
        <strain evidence="1">Expedition CK06-06</strain>
    </source>
</reference>
<dbReference type="EMBL" id="BARW01005787">
    <property type="protein sequence ID" value="GAI83257.1"/>
    <property type="molecule type" value="Genomic_DNA"/>
</dbReference>
<proteinExistence type="predicted"/>
<comment type="caution">
    <text evidence="1">The sequence shown here is derived from an EMBL/GenBank/DDBJ whole genome shotgun (WGS) entry which is preliminary data.</text>
</comment>
<accession>X1RRA0</accession>
<sequence>PSIIKANAEYFCEQGFEPPEVLPRVENWLAGMSDPEIAAKIAGWLESDIKWIAKVWAKVSWRYWFVVPALWYITNHISSHLARLSKELREEAKRKVGVFTV</sequence>
<protein>
    <submittedName>
        <fullName evidence="1">Uncharacterized protein</fullName>
    </submittedName>
</protein>
<evidence type="ECO:0000313" key="1">
    <source>
        <dbReference type="EMBL" id="GAI83257.1"/>
    </source>
</evidence>
<gene>
    <name evidence="1" type="ORF">S12H4_12294</name>
</gene>
<organism evidence="1">
    <name type="scientific">marine sediment metagenome</name>
    <dbReference type="NCBI Taxonomy" id="412755"/>
    <lineage>
        <taxon>unclassified sequences</taxon>
        <taxon>metagenomes</taxon>
        <taxon>ecological metagenomes</taxon>
    </lineage>
</organism>
<name>X1RRA0_9ZZZZ</name>
<feature type="non-terminal residue" evidence="1">
    <location>
        <position position="1"/>
    </location>
</feature>